<dbReference type="EMBL" id="LT598467">
    <property type="protein sequence ID" value="SCU98797.1"/>
    <property type="molecule type" value="Genomic_DNA"/>
</dbReference>
<keyword evidence="10" id="KW-1185">Reference proteome</keyword>
<dbReference type="GO" id="GO:0003677">
    <property type="term" value="F:DNA binding"/>
    <property type="evidence" value="ECO:0007669"/>
    <property type="project" value="UniProtKB-KW"/>
</dbReference>
<evidence type="ECO:0000256" key="4">
    <source>
        <dbReference type="ARBA" id="ARBA00023125"/>
    </source>
</evidence>
<dbReference type="SMART" id="SM00906">
    <property type="entry name" value="Fungal_trans"/>
    <property type="match status" value="1"/>
</dbReference>
<evidence type="ECO:0000256" key="7">
    <source>
        <dbReference type="SAM" id="MobiDB-lite"/>
    </source>
</evidence>
<gene>
    <name evidence="9" type="ORF">LAMI_0F16270G</name>
</gene>
<dbReference type="Pfam" id="PF04082">
    <property type="entry name" value="Fungal_trans"/>
    <property type="match status" value="1"/>
</dbReference>
<sequence length="701" mass="79784">MEMNDKVDFVEKKSDEFRRVTDKLASLEDMVSSLANEIAGSRKPRVDKREPRRSKKVRKRKDFRKIALDSQHTQLRVSSLDLLANVVSQFNGGGPQTGLDSISSNSAENDSNSLISATESWSTFGERGVPHTSMTSDFGVMCSYSIITQRGLKWVASKSLNSDIEIQHLSAWYHRYISGRNKFKIFERHRELQPLPNIDCLKYLVKVFNTFSIDAICPVSQSQIEEILQLHIMNEASVSKTLTLNAVCALVCNMLLNCLKDAIDENAPKPLRDRDSIYALEQAFASNCLIHYNRISMVPDGTDTLQAILTFVIYTDYGGSLHASFMMVTTAIRLAQNLGLHAEFTYDGMDTEMRCYLLKVWAMCRAYDMKLATILGSPPIVAEYDTTSEFPIYDKCFDLVSDVYLGTSSDPKVFDSGFANELFKLVVKISGFAPFAGFHIVRMSYITARIYKHLYTMSANAKLSKQLSIAKQLLTDLHNYRLSLPPVMRPFSHPSDEDLASLIEIQNIPIDMCRLLIITFQYTFYMSLMLVQKSIFKIQTLSRTGGKVDTEQPYESVSTARSALRLALHIHECNMTGLYSTFQWSITLAFFDIFVFTLSKQENDMEYEEDLRMLACLNAKIPSNQKAGSSETSANMSNFPLNQRHCFSENILSNFKYMINILRNTFEAKYCKKLRFDEDEEAFLAYSPMKSRNMSPANEMW</sequence>
<evidence type="ECO:0000313" key="9">
    <source>
        <dbReference type="EMBL" id="SCU98797.1"/>
    </source>
</evidence>
<keyword evidence="6" id="KW-0539">Nucleus</keyword>
<dbReference type="PANTHER" id="PTHR46910">
    <property type="entry name" value="TRANSCRIPTION FACTOR PDR1"/>
    <property type="match status" value="1"/>
</dbReference>
<dbReference type="InterPro" id="IPR050987">
    <property type="entry name" value="AtrR-like"/>
</dbReference>
<keyword evidence="2" id="KW-0862">Zinc</keyword>
<keyword evidence="3" id="KW-0805">Transcription regulation</keyword>
<feature type="domain" description="Xylanolytic transcriptional activator regulatory" evidence="8">
    <location>
        <begin position="324"/>
        <end position="397"/>
    </location>
</feature>
<evidence type="ECO:0000256" key="3">
    <source>
        <dbReference type="ARBA" id="ARBA00023015"/>
    </source>
</evidence>
<protein>
    <submittedName>
        <fullName evidence="9">LAMI_0F16270g1_1</fullName>
    </submittedName>
</protein>
<keyword evidence="4" id="KW-0238">DNA-binding</keyword>
<dbReference type="GO" id="GO:0003700">
    <property type="term" value="F:DNA-binding transcription factor activity"/>
    <property type="evidence" value="ECO:0007669"/>
    <property type="project" value="InterPro"/>
</dbReference>
<evidence type="ECO:0000256" key="1">
    <source>
        <dbReference type="ARBA" id="ARBA00004123"/>
    </source>
</evidence>
<dbReference type="GO" id="GO:0008270">
    <property type="term" value="F:zinc ion binding"/>
    <property type="evidence" value="ECO:0007669"/>
    <property type="project" value="InterPro"/>
</dbReference>
<evidence type="ECO:0000313" key="10">
    <source>
        <dbReference type="Proteomes" id="UP000191024"/>
    </source>
</evidence>
<reference evidence="10" key="1">
    <citation type="submission" date="2016-03" db="EMBL/GenBank/DDBJ databases">
        <authorList>
            <person name="Devillers H."/>
        </authorList>
    </citation>
    <scope>NUCLEOTIDE SEQUENCE [LARGE SCALE GENOMIC DNA]</scope>
</reference>
<accession>A0A1G4K541</accession>
<proteinExistence type="predicted"/>
<feature type="compositionally biased region" description="Basic residues" evidence="7">
    <location>
        <begin position="42"/>
        <end position="61"/>
    </location>
</feature>
<dbReference type="PANTHER" id="PTHR46910:SF37">
    <property type="entry name" value="ZN(II)2CYS6 TRANSCRIPTION FACTOR (EUROFUNG)"/>
    <property type="match status" value="1"/>
</dbReference>
<dbReference type="GO" id="GO:0005634">
    <property type="term" value="C:nucleus"/>
    <property type="evidence" value="ECO:0007669"/>
    <property type="project" value="UniProtKB-SubCell"/>
</dbReference>
<comment type="subcellular location">
    <subcellularLocation>
        <location evidence="1">Nucleus</location>
    </subcellularLocation>
</comment>
<dbReference type="STRING" id="1230905.A0A1G4K541"/>
<feature type="region of interest" description="Disordered" evidence="7">
    <location>
        <begin position="36"/>
        <end position="61"/>
    </location>
</feature>
<evidence type="ECO:0000256" key="6">
    <source>
        <dbReference type="ARBA" id="ARBA00023242"/>
    </source>
</evidence>
<name>A0A1G4K541_9SACH</name>
<dbReference type="InterPro" id="IPR007219">
    <property type="entry name" value="XnlR_reg_dom"/>
</dbReference>
<dbReference type="AlphaFoldDB" id="A0A1G4K541"/>
<dbReference type="GO" id="GO:0006351">
    <property type="term" value="P:DNA-templated transcription"/>
    <property type="evidence" value="ECO:0007669"/>
    <property type="project" value="InterPro"/>
</dbReference>
<dbReference type="Proteomes" id="UP000191024">
    <property type="component" value="Chromosome F"/>
</dbReference>
<organism evidence="9 10">
    <name type="scientific">Lachancea mirantina</name>
    <dbReference type="NCBI Taxonomy" id="1230905"/>
    <lineage>
        <taxon>Eukaryota</taxon>
        <taxon>Fungi</taxon>
        <taxon>Dikarya</taxon>
        <taxon>Ascomycota</taxon>
        <taxon>Saccharomycotina</taxon>
        <taxon>Saccharomycetes</taxon>
        <taxon>Saccharomycetales</taxon>
        <taxon>Saccharomycetaceae</taxon>
        <taxon>Lachancea</taxon>
    </lineage>
</organism>
<evidence type="ECO:0000256" key="5">
    <source>
        <dbReference type="ARBA" id="ARBA00023163"/>
    </source>
</evidence>
<evidence type="ECO:0000256" key="2">
    <source>
        <dbReference type="ARBA" id="ARBA00022833"/>
    </source>
</evidence>
<dbReference type="OrthoDB" id="2399539at2759"/>
<dbReference type="CDD" id="cd12148">
    <property type="entry name" value="fungal_TF_MHR"/>
    <property type="match status" value="1"/>
</dbReference>
<evidence type="ECO:0000259" key="8">
    <source>
        <dbReference type="SMART" id="SM00906"/>
    </source>
</evidence>
<keyword evidence="5" id="KW-0804">Transcription</keyword>